<feature type="compositionally biased region" description="Basic and acidic residues" evidence="1">
    <location>
        <begin position="302"/>
        <end position="341"/>
    </location>
</feature>
<dbReference type="PANTHER" id="PTHR23159">
    <property type="entry name" value="CENTROSOMAL PROTEIN 2"/>
    <property type="match status" value="1"/>
</dbReference>
<feature type="compositionally biased region" description="Polar residues" evidence="1">
    <location>
        <begin position="2371"/>
        <end position="2380"/>
    </location>
</feature>
<feature type="region of interest" description="Disordered" evidence="1">
    <location>
        <begin position="1982"/>
        <end position="2006"/>
    </location>
</feature>
<feature type="region of interest" description="Disordered" evidence="1">
    <location>
        <begin position="227"/>
        <end position="269"/>
    </location>
</feature>
<feature type="compositionally biased region" description="Basic and acidic residues" evidence="1">
    <location>
        <begin position="1586"/>
        <end position="1601"/>
    </location>
</feature>
<organism evidence="2 3">
    <name type="scientific">Streblomastix strix</name>
    <dbReference type="NCBI Taxonomy" id="222440"/>
    <lineage>
        <taxon>Eukaryota</taxon>
        <taxon>Metamonada</taxon>
        <taxon>Preaxostyla</taxon>
        <taxon>Oxymonadida</taxon>
        <taxon>Streblomastigidae</taxon>
        <taxon>Streblomastix</taxon>
    </lineage>
</organism>
<feature type="region of interest" description="Disordered" evidence="1">
    <location>
        <begin position="1173"/>
        <end position="1211"/>
    </location>
</feature>
<feature type="compositionally biased region" description="Basic residues" evidence="1">
    <location>
        <begin position="101"/>
        <end position="112"/>
    </location>
</feature>
<feature type="compositionally biased region" description="Basic and acidic residues" evidence="1">
    <location>
        <begin position="1193"/>
        <end position="1203"/>
    </location>
</feature>
<feature type="compositionally biased region" description="Polar residues" evidence="1">
    <location>
        <begin position="2422"/>
        <end position="2435"/>
    </location>
</feature>
<feature type="compositionally biased region" description="Basic and acidic residues" evidence="1">
    <location>
        <begin position="470"/>
        <end position="484"/>
    </location>
</feature>
<evidence type="ECO:0000313" key="2">
    <source>
        <dbReference type="EMBL" id="KAA6400238.1"/>
    </source>
</evidence>
<feature type="compositionally biased region" description="Basic and acidic residues" evidence="1">
    <location>
        <begin position="227"/>
        <end position="238"/>
    </location>
</feature>
<feature type="compositionally biased region" description="Basic and acidic residues" evidence="1">
    <location>
        <begin position="380"/>
        <end position="395"/>
    </location>
</feature>
<feature type="compositionally biased region" description="Basic residues" evidence="1">
    <location>
        <begin position="342"/>
        <end position="353"/>
    </location>
</feature>
<feature type="compositionally biased region" description="Acidic residues" evidence="1">
    <location>
        <begin position="456"/>
        <end position="468"/>
    </location>
</feature>
<reference evidence="2 3" key="1">
    <citation type="submission" date="2019-03" db="EMBL/GenBank/DDBJ databases">
        <title>Single cell metagenomics reveals metabolic interactions within the superorganism composed of flagellate Streblomastix strix and complex community of Bacteroidetes bacteria on its surface.</title>
        <authorList>
            <person name="Treitli S.C."/>
            <person name="Kolisko M."/>
            <person name="Husnik F."/>
            <person name="Keeling P."/>
            <person name="Hampl V."/>
        </authorList>
    </citation>
    <scope>NUCLEOTIDE SEQUENCE [LARGE SCALE GENOMIC DNA]</scope>
    <source>
        <strain evidence="2">ST1C</strain>
    </source>
</reference>
<feature type="compositionally biased region" description="Basic and acidic residues" evidence="1">
    <location>
        <begin position="503"/>
        <end position="517"/>
    </location>
</feature>
<feature type="region of interest" description="Disordered" evidence="1">
    <location>
        <begin position="2020"/>
        <end position="2049"/>
    </location>
</feature>
<feature type="region of interest" description="Disordered" evidence="1">
    <location>
        <begin position="1"/>
        <end position="172"/>
    </location>
</feature>
<dbReference type="Proteomes" id="UP000324800">
    <property type="component" value="Unassembled WGS sequence"/>
</dbReference>
<feature type="region of interest" description="Disordered" evidence="1">
    <location>
        <begin position="1584"/>
        <end position="1611"/>
    </location>
</feature>
<feature type="region of interest" description="Disordered" evidence="1">
    <location>
        <begin position="498"/>
        <end position="526"/>
    </location>
</feature>
<feature type="compositionally biased region" description="Polar residues" evidence="1">
    <location>
        <begin position="2133"/>
        <end position="2144"/>
    </location>
</feature>
<feature type="compositionally biased region" description="Basic residues" evidence="1">
    <location>
        <begin position="2152"/>
        <end position="2162"/>
    </location>
</feature>
<feature type="region of interest" description="Disordered" evidence="1">
    <location>
        <begin position="1248"/>
        <end position="1289"/>
    </location>
</feature>
<accession>A0A5J4WYP0</accession>
<feature type="non-terminal residue" evidence="2">
    <location>
        <position position="1"/>
    </location>
</feature>
<feature type="compositionally biased region" description="Basic and acidic residues" evidence="1">
    <location>
        <begin position="250"/>
        <end position="269"/>
    </location>
</feature>
<evidence type="ECO:0000256" key="1">
    <source>
        <dbReference type="SAM" id="MobiDB-lite"/>
    </source>
</evidence>
<feature type="region of interest" description="Disordered" evidence="1">
    <location>
        <begin position="291"/>
        <end position="484"/>
    </location>
</feature>
<feature type="compositionally biased region" description="Basic and acidic residues" evidence="1">
    <location>
        <begin position="1270"/>
        <end position="1287"/>
    </location>
</feature>
<dbReference type="PANTHER" id="PTHR23159:SF31">
    <property type="entry name" value="CENTROSOME-ASSOCIATED PROTEIN CEP250 ISOFORM X1"/>
    <property type="match status" value="1"/>
</dbReference>
<feature type="region of interest" description="Disordered" evidence="1">
    <location>
        <begin position="2133"/>
        <end position="2189"/>
    </location>
</feature>
<sequence length="2518" mass="298272">DQENRARVLFKQQQQTNKKSNKTEDGKQKGFFARLFHIKTDAEKKEEQDRKAKEEEIKKNEKNREQKLNNNDNLQKNREKEISDELKKEIADKKKFEKEKILKKREKQKKKQKLIEEQKLKEKDEINKKNKEKEKEKEQLKQKQRRQSKDKTKGKENEMNEQVFENDDQTDLNQLNEKKLQIQQKIEEIDKQVKDIEENLNYYQKKQQIELDQNDVESDILDRHDGLSSIEQKIDENKMQVQQIEEDESQQDKKDQLQQEFDELQKQKSDLEMQIDELLRKKEDFEAELIELEDDKTNSQLEKNELEEQKKKLQKELEGIEQKEIELKEKEKDQEYNNEKLKQKKRSLSKRHSSSGDPSNRYRENDDDEDDDEDEEDKEQENNEKDDEREKEGLVKKLIKKLNNNQNQADPVVEVQDSDRIFTEDEEKRDKKQFKQRKLGNSTERTNNESGNEGQTENEQEQDQDQDQEQNFKQELKTRIENDPIMRDLIRERKQIYQEAEDEKNQRRDDEEEERKLQQQQLMSEDEKRNIEIEKYILKEKIGPDVIIQKLTDIINKQAISTSLLAAPAGNYTQMLSSIPSFDPSQSSGQIERYDPSMTQSTDDLKNSTIHLQMMQSTAQFNQQQVQFNQQIYEQQVEDATLLLALLSKVPEIAESVIRENLFFVGYSREEEQQQKKKEEDEENQFTKKYGRKFRPAEMKQQYQKYKVQKRYEQFLQKQRQPNLLFYSGKVIPLRMDIGCTFAILASTIEAMVKERPDTALKNYRKMIIFQLYNASKYLSQQIKKTYITSPFQELLEQNPQYQQQQLVKKQMDYHIENAVERRKANLSLKLINSCIATCINNDKLVVFAVKKMGVHILGASRSFNSKIFQSHPLLLQHIIPKIYRELELLQYSALIPNRYALQILAKNKEALFAAGRWREAMELGYEADSLLGGKGLLQLNVEERAAIGLLRSPGTNWGNNYDPQIDNNAELDDTNVVYFRNYQTLYNIREQLITLTQEKHQNSQQYPKPTDLDTFIIYGKYIPYIQAIMQILHLIALCNYQSWANALIGATFVDFTRNITQDMVEIDNFNVLDVFKYVYRYQPTFLDLQKKEEEYLKRKQAMQRKQGKDGNLYIEKQDIQQQLQRQEDNYRNELRFQNRQVELSQSLNSQISLPKVFVEPFAWTASEVMQELAANQEEEEDEEEEEEDLRDENEKSKGDSKRVMQLGDDDNGERWTMRRVLMKESIRRERHAREEQLLKDTEKMLKENMKRHKKEQKEIKLEKRKQKKREREQKEKERKQQEEEKRKIKGNVQLKDDFEEKMEAKKLKDINCQKWEKKLEKDDKKLEKQLKQKVIQEIIVAKVNNFMLALNYEWRKMQRLGIARVKYIDWNSDLITQYSAVDEHNSDLSGILDDSREERILIESVRKESKNNSFLQKLLPFLNDRVKIVEKEKTKGKDKVLQKELQYVRFKPLPIMEQLKELDKKQRNDKLQSTELINSKYVYSSLIPLNLKQFLSNPPSSLTFEENKLPILTVQRVEIANIIPYKIQSKDRQDLRIQNFAKKSQIKIFGKLFGYFTSHNFKWYANRFNLEEKEKFEDFQAGIEDPNKEDDNQRQNQNRENDDEEQDNNNAQIVRQQQYQEDEQPTMDVDYEDKNKHHWYYNPNNRIVPHDCEIVLGHSIDDEFTYTRQILFQQKAKQLDEEIKKIDEEIRNKKINGEFTDDLEDKLEIINEQKQKISYYQKQDKFDFIRRELDYNHQNMRAVTDDDPIAGSISYAKGRSLSLSIRRAIRHWINIQSSRTQEKINNNQLEIRLLEPKRKKDQPKPLQSRKEKILQEYQNQMPPQDKLQQGGHIPGQQEIQQYWLIAIKGSTPAPDSAYPNFSQLFPNHNFSETPLLLHQLSLFMLSKIPQVRKMALIALGSFLSHEEKVDDWVYGHTNRPLIVVMFIAGSRICESLRLCLELYGDRDPETTTLIIDCITKLIQAYVGIGKKSLQKQLDTQNMSLQGGDDGQNNEENNGGNDEDMDDDEVQRLRQIKIENQAEDLMKNKDKNQSNSKKQAIFSKKQKSDKKKKDDLGNVIFIGIDDEEEDENQNKDQNKNRRLKNINDLNAMRKAHETRIDLRYDNIDLKLLEIESGGDASKTGNYMIQAVQTQTTSQPDNAESPTKDKQKTKNKKNKRKQKKQEDSSNEDSSDEDDDEDSSDSENKKRNHQLVDSSGFFLEYEFKITALEVILAEPFATPLCIFLISQYTTIDNCEILCLLIKFAKESVVKIVCRTPVAFTVMQALHSPKRKLACDALCRMIYVALQLDDRVGWLNIAICAIRPLLFDFTCVEEVSLLLKYYSNHQLSRQIEEDESNIIQSYHFIVPEIDDHIYDYEDEVKKEKAGNKEPLSSTRTNMGTYRRSRQQQQQQQQQGDDESQVGTYRTNRSQQQKMADKEKQFMSNIHRQNSQYSDNGDDEKRDPAYIGGTFRSRNRGTNNNKDKDGQDNSVKQLQRDKERQEKEAKNKAKLDEELKKKQQEKEKKIAEEARKKRNRRK</sequence>
<comment type="caution">
    <text evidence="2">The sequence shown here is derived from an EMBL/GenBank/DDBJ whole genome shotgun (WGS) entry which is preliminary data.</text>
</comment>
<feature type="compositionally biased region" description="Basic and acidic residues" evidence="1">
    <location>
        <begin position="113"/>
        <end position="158"/>
    </location>
</feature>
<feature type="compositionally biased region" description="Acidic residues" evidence="1">
    <location>
        <begin position="365"/>
        <end position="379"/>
    </location>
</feature>
<gene>
    <name evidence="2" type="ORF">EZS28_004231</name>
</gene>
<feature type="compositionally biased region" description="Polar residues" evidence="1">
    <location>
        <begin position="2401"/>
        <end position="2414"/>
    </location>
</feature>
<feature type="compositionally biased region" description="Acidic residues" evidence="1">
    <location>
        <begin position="1177"/>
        <end position="1192"/>
    </location>
</feature>
<proteinExistence type="predicted"/>
<feature type="compositionally biased region" description="Basic and acidic residues" evidence="1">
    <location>
        <begin position="417"/>
        <end position="430"/>
    </location>
</feature>
<feature type="compositionally biased region" description="Basic and acidic residues" evidence="1">
    <location>
        <begin position="38"/>
        <end position="67"/>
    </location>
</feature>
<evidence type="ECO:0000313" key="3">
    <source>
        <dbReference type="Proteomes" id="UP000324800"/>
    </source>
</evidence>
<name>A0A5J4WYP0_9EUKA</name>
<feature type="region of interest" description="Disordered" evidence="1">
    <location>
        <begin position="2362"/>
        <end position="2518"/>
    </location>
</feature>
<feature type="region of interest" description="Disordered" evidence="1">
    <location>
        <begin position="581"/>
        <end position="602"/>
    </location>
</feature>
<protein>
    <submittedName>
        <fullName evidence="2">Uncharacterized protein</fullName>
    </submittedName>
</protein>
<feature type="compositionally biased region" description="Basic and acidic residues" evidence="1">
    <location>
        <begin position="2474"/>
        <end position="2511"/>
    </location>
</feature>
<feature type="compositionally biased region" description="Basic and acidic residues" evidence="1">
    <location>
        <begin position="75"/>
        <end position="100"/>
    </location>
</feature>
<feature type="compositionally biased region" description="Acidic residues" evidence="1">
    <location>
        <begin position="2167"/>
        <end position="2183"/>
    </location>
</feature>
<dbReference type="EMBL" id="SNRW01000595">
    <property type="protein sequence ID" value="KAA6400238.1"/>
    <property type="molecule type" value="Genomic_DNA"/>
</dbReference>